<gene>
    <name evidence="9" type="ORF">FRX31_014056</name>
</gene>
<dbReference type="Gene3D" id="3.30.890.10">
    <property type="entry name" value="Methyl-cpg-binding Protein 2, Chain A"/>
    <property type="match status" value="1"/>
</dbReference>
<dbReference type="Gene3D" id="1.20.1560.10">
    <property type="entry name" value="ABC transporter type 1, transmembrane domain"/>
    <property type="match status" value="1"/>
</dbReference>
<dbReference type="AlphaFoldDB" id="A0A7J6WHH8"/>
<evidence type="ECO:0000256" key="2">
    <source>
        <dbReference type="ARBA" id="ARBA00022692"/>
    </source>
</evidence>
<dbReference type="SUPFAM" id="SSF90123">
    <property type="entry name" value="ABC transporter transmembrane region"/>
    <property type="match status" value="1"/>
</dbReference>
<dbReference type="Pfam" id="PF00664">
    <property type="entry name" value="ABC_membrane"/>
    <property type="match status" value="1"/>
</dbReference>
<sequence length="312" mass="35277">MIVQSGIYNDLLESGTDFGALVAAHDNSMELVEQSTNVNDGSEPQESPKSPKLPSLVLHVLKKPMVKKGLVFFKQIINSILHAPISFFDTTPSGRVLSKAFADQTNVDLFLPFFLTLTVAMYIAVLSIVIVTCQVAWLTIFLIIPLFHWVGSTVGPSEASWKIEDTRPQPGWPTHGDVHLKDARSLFGIIPQEPVLFEGTVRSNVDPIGQYSDEEIWKSLEHCQLKDVVAAKPEKLDASDGWEAEERKRANRLIDIYYYAPENVEYRSRKRVKERMKELGHDIVDSQIKRRRRDVWGGCSSIKKNVLFHLFS</sequence>
<keyword evidence="1" id="KW-0813">Transport</keyword>
<dbReference type="OrthoDB" id="1436736at2759"/>
<feature type="transmembrane region" description="Helical" evidence="7">
    <location>
        <begin position="136"/>
        <end position="154"/>
    </location>
</feature>
<dbReference type="InterPro" id="IPR050173">
    <property type="entry name" value="ABC_transporter_C-like"/>
</dbReference>
<keyword evidence="3" id="KW-0547">Nucleotide-binding</keyword>
<keyword evidence="2 7" id="KW-0812">Transmembrane</keyword>
<dbReference type="InterPro" id="IPR036640">
    <property type="entry name" value="ABC1_TM_sf"/>
</dbReference>
<feature type="transmembrane region" description="Helical" evidence="7">
    <location>
        <begin position="109"/>
        <end position="130"/>
    </location>
</feature>
<evidence type="ECO:0000313" key="10">
    <source>
        <dbReference type="Proteomes" id="UP000554482"/>
    </source>
</evidence>
<evidence type="ECO:0000256" key="1">
    <source>
        <dbReference type="ARBA" id="ARBA00022448"/>
    </source>
</evidence>
<dbReference type="Proteomes" id="UP000554482">
    <property type="component" value="Unassembled WGS sequence"/>
</dbReference>
<dbReference type="PANTHER" id="PTHR24223">
    <property type="entry name" value="ATP-BINDING CASSETTE SUB-FAMILY C"/>
    <property type="match status" value="1"/>
</dbReference>
<evidence type="ECO:0000256" key="4">
    <source>
        <dbReference type="ARBA" id="ARBA00022840"/>
    </source>
</evidence>
<dbReference type="EMBL" id="JABWDY010016091">
    <property type="protein sequence ID" value="KAF5196357.1"/>
    <property type="molecule type" value="Genomic_DNA"/>
</dbReference>
<dbReference type="InterPro" id="IPR011527">
    <property type="entry name" value="ABC1_TM_dom"/>
</dbReference>
<keyword evidence="6 7" id="KW-0472">Membrane</keyword>
<keyword evidence="10" id="KW-1185">Reference proteome</keyword>
<dbReference type="GO" id="GO:0005524">
    <property type="term" value="F:ATP binding"/>
    <property type="evidence" value="ECO:0007669"/>
    <property type="project" value="UniProtKB-KW"/>
</dbReference>
<dbReference type="PROSITE" id="PS50929">
    <property type="entry name" value="ABC_TM1F"/>
    <property type="match status" value="1"/>
</dbReference>
<evidence type="ECO:0000256" key="7">
    <source>
        <dbReference type="SAM" id="Phobius"/>
    </source>
</evidence>
<reference evidence="9 10" key="1">
    <citation type="submission" date="2020-06" db="EMBL/GenBank/DDBJ databases">
        <title>Transcriptomic and genomic resources for Thalictrum thalictroides and T. hernandezii: Facilitating candidate gene discovery in an emerging model plant lineage.</title>
        <authorList>
            <person name="Arias T."/>
            <person name="Riano-Pachon D.M."/>
            <person name="Di Stilio V.S."/>
        </authorList>
    </citation>
    <scope>NUCLEOTIDE SEQUENCE [LARGE SCALE GENOMIC DNA]</scope>
    <source>
        <strain evidence="10">cv. WT478/WT964</strain>
        <tissue evidence="9">Leaves</tissue>
    </source>
</reference>
<evidence type="ECO:0000256" key="6">
    <source>
        <dbReference type="ARBA" id="ARBA00023136"/>
    </source>
</evidence>
<dbReference type="PANTHER" id="PTHR24223:SF362">
    <property type="entry name" value="ABC TRANSPORTER C FAMILY MEMBER 4"/>
    <property type="match status" value="1"/>
</dbReference>
<evidence type="ECO:0000313" key="9">
    <source>
        <dbReference type="EMBL" id="KAF5196357.1"/>
    </source>
</evidence>
<accession>A0A7J6WHH8</accession>
<evidence type="ECO:0000256" key="3">
    <source>
        <dbReference type="ARBA" id="ARBA00022741"/>
    </source>
</evidence>
<keyword evidence="5 7" id="KW-1133">Transmembrane helix</keyword>
<dbReference type="InterPro" id="IPR027417">
    <property type="entry name" value="P-loop_NTPase"/>
</dbReference>
<dbReference type="GO" id="GO:0016020">
    <property type="term" value="C:membrane"/>
    <property type="evidence" value="ECO:0007669"/>
    <property type="project" value="InterPro"/>
</dbReference>
<dbReference type="SUPFAM" id="SSF52540">
    <property type="entry name" value="P-loop containing nucleoside triphosphate hydrolases"/>
    <property type="match status" value="1"/>
</dbReference>
<dbReference type="GO" id="GO:0140359">
    <property type="term" value="F:ABC-type transporter activity"/>
    <property type="evidence" value="ECO:0007669"/>
    <property type="project" value="InterPro"/>
</dbReference>
<name>A0A7J6WHH8_THATH</name>
<comment type="caution">
    <text evidence="9">The sequence shown here is derived from an EMBL/GenBank/DDBJ whole genome shotgun (WGS) entry which is preliminary data.</text>
</comment>
<protein>
    <submittedName>
        <fullName evidence="9">Abc transporter c family member 14-like</fullName>
    </submittedName>
</protein>
<organism evidence="9 10">
    <name type="scientific">Thalictrum thalictroides</name>
    <name type="common">Rue-anemone</name>
    <name type="synonym">Anemone thalictroides</name>
    <dbReference type="NCBI Taxonomy" id="46969"/>
    <lineage>
        <taxon>Eukaryota</taxon>
        <taxon>Viridiplantae</taxon>
        <taxon>Streptophyta</taxon>
        <taxon>Embryophyta</taxon>
        <taxon>Tracheophyta</taxon>
        <taxon>Spermatophyta</taxon>
        <taxon>Magnoliopsida</taxon>
        <taxon>Ranunculales</taxon>
        <taxon>Ranunculaceae</taxon>
        <taxon>Thalictroideae</taxon>
        <taxon>Thalictrum</taxon>
    </lineage>
</organism>
<proteinExistence type="predicted"/>
<evidence type="ECO:0000259" key="8">
    <source>
        <dbReference type="PROSITE" id="PS50929"/>
    </source>
</evidence>
<keyword evidence="4" id="KW-0067">ATP-binding</keyword>
<feature type="domain" description="ABC transmembrane type-1" evidence="8">
    <location>
        <begin position="75"/>
        <end position="147"/>
    </location>
</feature>
<evidence type="ECO:0000256" key="5">
    <source>
        <dbReference type="ARBA" id="ARBA00022989"/>
    </source>
</evidence>
<dbReference type="Gene3D" id="3.40.50.300">
    <property type="entry name" value="P-loop containing nucleotide triphosphate hydrolases"/>
    <property type="match status" value="1"/>
</dbReference>